<evidence type="ECO:0000256" key="4">
    <source>
        <dbReference type="ARBA" id="ARBA00022448"/>
    </source>
</evidence>
<organism evidence="13 14">
    <name type="scientific">Pseudomicrostroma glucosiphilum</name>
    <dbReference type="NCBI Taxonomy" id="1684307"/>
    <lineage>
        <taxon>Eukaryota</taxon>
        <taxon>Fungi</taxon>
        <taxon>Dikarya</taxon>
        <taxon>Basidiomycota</taxon>
        <taxon>Ustilaginomycotina</taxon>
        <taxon>Exobasidiomycetes</taxon>
        <taxon>Microstromatales</taxon>
        <taxon>Microstromatales incertae sedis</taxon>
        <taxon>Pseudomicrostroma</taxon>
    </lineage>
</organism>
<evidence type="ECO:0000256" key="12">
    <source>
        <dbReference type="SAM" id="Phobius"/>
    </source>
</evidence>
<keyword evidence="5 12" id="KW-0812">Transmembrane</keyword>
<dbReference type="OrthoDB" id="200187at2759"/>
<feature type="transmembrane region" description="Helical" evidence="12">
    <location>
        <begin position="139"/>
        <end position="158"/>
    </location>
</feature>
<dbReference type="RefSeq" id="XP_025349199.1">
    <property type="nucleotide sequence ID" value="XM_025489441.1"/>
</dbReference>
<keyword evidence="7" id="KW-0653">Protein transport</keyword>
<feature type="compositionally biased region" description="Low complexity" evidence="11">
    <location>
        <begin position="246"/>
        <end position="259"/>
    </location>
</feature>
<evidence type="ECO:0000256" key="2">
    <source>
        <dbReference type="ARBA" id="ARBA00010604"/>
    </source>
</evidence>
<dbReference type="EMBL" id="KZ819324">
    <property type="protein sequence ID" value="PWN22039.1"/>
    <property type="molecule type" value="Genomic_DNA"/>
</dbReference>
<comment type="subcellular location">
    <subcellularLocation>
        <location evidence="1">Endoplasmic reticulum membrane</location>
        <topology evidence="1">Multi-pass membrane protein</topology>
    </subcellularLocation>
</comment>
<feature type="compositionally biased region" description="Polar residues" evidence="11">
    <location>
        <begin position="267"/>
        <end position="282"/>
    </location>
</feature>
<dbReference type="AlphaFoldDB" id="A0A316UA53"/>
<dbReference type="InterPro" id="IPR011553">
    <property type="entry name" value="Sec62_asco"/>
</dbReference>
<evidence type="ECO:0000256" key="5">
    <source>
        <dbReference type="ARBA" id="ARBA00022692"/>
    </source>
</evidence>
<proteinExistence type="inferred from homology"/>
<evidence type="ECO:0000256" key="3">
    <source>
        <dbReference type="ARBA" id="ARBA00021257"/>
    </source>
</evidence>
<evidence type="ECO:0000256" key="6">
    <source>
        <dbReference type="ARBA" id="ARBA00022824"/>
    </source>
</evidence>
<evidence type="ECO:0000256" key="7">
    <source>
        <dbReference type="ARBA" id="ARBA00022927"/>
    </source>
</evidence>
<accession>A0A316UA53</accession>
<evidence type="ECO:0000256" key="10">
    <source>
        <dbReference type="ARBA" id="ARBA00023136"/>
    </source>
</evidence>
<gene>
    <name evidence="13" type="ORF">BCV69DRAFT_162961</name>
</gene>
<dbReference type="STRING" id="1684307.A0A316UA53"/>
<dbReference type="PANTHER" id="PTHR12443">
    <property type="entry name" value="TRANSLOCATION PROTEIN SEC62"/>
    <property type="match status" value="1"/>
</dbReference>
<sequence>MEQQTNAPPEARAIAVFLRNSSLVPVRNGILGGTRYPYFHGTRAVAALLSPSYAKLASKAKLPLPVPQDEEDAERILHGILPFAFFLRVERGEQVGQQKKKEGGMTERLRELKVVQQQMFKKEMHYAFFFEGSQLRVQLMGLGMVVILLAAVMFPLWPPIMRLGVWYLSIGALGIIALFFAVAIIRLILWGATAVFGRGWWLFPNLFADVGFVDSFIPVWDWDVPAPPKKVKKAKSRPQIEGGEGSSKAPAALKAAAGKGELGVSSKAGSGTSTPAKGNGTVSEVAAAPAAKVKRESDRLGDLD</sequence>
<keyword evidence="8 12" id="KW-1133">Transmembrane helix</keyword>
<name>A0A316UA53_9BASI</name>
<protein>
    <recommendedName>
        <fullName evidence="3">Translocation protein SEC62</fullName>
    </recommendedName>
</protein>
<dbReference type="NCBIfam" id="TIGR00869">
    <property type="entry name" value="sec62"/>
    <property type="match status" value="1"/>
</dbReference>
<dbReference type="InterPro" id="IPR004728">
    <property type="entry name" value="Sec62"/>
</dbReference>
<keyword evidence="14" id="KW-1185">Reference proteome</keyword>
<feature type="region of interest" description="Disordered" evidence="11">
    <location>
        <begin position="228"/>
        <end position="304"/>
    </location>
</feature>
<dbReference type="GO" id="GO:0005789">
    <property type="term" value="C:endoplasmic reticulum membrane"/>
    <property type="evidence" value="ECO:0007669"/>
    <property type="project" value="UniProtKB-SubCell"/>
</dbReference>
<keyword evidence="10 12" id="KW-0472">Membrane</keyword>
<keyword evidence="9" id="KW-0811">Translocation</keyword>
<dbReference type="GO" id="GO:0031204">
    <property type="term" value="P:post-translational protein targeting to membrane, translocation"/>
    <property type="evidence" value="ECO:0007669"/>
    <property type="project" value="TreeGrafter"/>
</dbReference>
<dbReference type="Pfam" id="PF03839">
    <property type="entry name" value="Sec62"/>
    <property type="match status" value="1"/>
</dbReference>
<evidence type="ECO:0000256" key="9">
    <source>
        <dbReference type="ARBA" id="ARBA00023010"/>
    </source>
</evidence>
<dbReference type="Proteomes" id="UP000245942">
    <property type="component" value="Unassembled WGS sequence"/>
</dbReference>
<reference evidence="13 14" key="1">
    <citation type="journal article" date="2018" name="Mol. Biol. Evol.">
        <title>Broad Genomic Sampling Reveals a Smut Pathogenic Ancestry of the Fungal Clade Ustilaginomycotina.</title>
        <authorList>
            <person name="Kijpornyongpan T."/>
            <person name="Mondo S.J."/>
            <person name="Barry K."/>
            <person name="Sandor L."/>
            <person name="Lee J."/>
            <person name="Lipzen A."/>
            <person name="Pangilinan J."/>
            <person name="LaButti K."/>
            <person name="Hainaut M."/>
            <person name="Henrissat B."/>
            <person name="Grigoriev I.V."/>
            <person name="Spatafora J.W."/>
            <person name="Aime M.C."/>
        </authorList>
    </citation>
    <scope>NUCLEOTIDE SEQUENCE [LARGE SCALE GENOMIC DNA]</scope>
    <source>
        <strain evidence="13 14">MCA 4718</strain>
    </source>
</reference>
<comment type="similarity">
    <text evidence="2">Belongs to the SEC62 family.</text>
</comment>
<evidence type="ECO:0000313" key="13">
    <source>
        <dbReference type="EMBL" id="PWN22039.1"/>
    </source>
</evidence>
<evidence type="ECO:0000313" key="14">
    <source>
        <dbReference type="Proteomes" id="UP000245942"/>
    </source>
</evidence>
<keyword evidence="4" id="KW-0813">Transport</keyword>
<feature type="transmembrane region" description="Helical" evidence="12">
    <location>
        <begin position="164"/>
        <end position="189"/>
    </location>
</feature>
<dbReference type="PANTHER" id="PTHR12443:SF9">
    <property type="entry name" value="TRANSLOCATION PROTEIN SEC62"/>
    <property type="match status" value="1"/>
</dbReference>
<feature type="compositionally biased region" description="Basic and acidic residues" evidence="11">
    <location>
        <begin position="293"/>
        <end position="304"/>
    </location>
</feature>
<evidence type="ECO:0000256" key="1">
    <source>
        <dbReference type="ARBA" id="ARBA00004477"/>
    </source>
</evidence>
<evidence type="ECO:0000256" key="8">
    <source>
        <dbReference type="ARBA" id="ARBA00022989"/>
    </source>
</evidence>
<dbReference type="GeneID" id="37011175"/>
<keyword evidence="6" id="KW-0256">Endoplasmic reticulum</keyword>
<evidence type="ECO:0000256" key="11">
    <source>
        <dbReference type="SAM" id="MobiDB-lite"/>
    </source>
</evidence>